<dbReference type="FunFam" id="2.60.40.10:FF:000016">
    <property type="entry name" value="Fibroblast growth factor receptor"/>
    <property type="match status" value="1"/>
</dbReference>
<evidence type="ECO:0000256" key="25">
    <source>
        <dbReference type="SAM" id="Phobius"/>
    </source>
</evidence>
<evidence type="ECO:0000256" key="12">
    <source>
        <dbReference type="ARBA" id="ARBA00023137"/>
    </source>
</evidence>
<keyword evidence="8 19" id="KW-0418">Kinase</keyword>
<dbReference type="FunFam" id="3.30.200.20:FF:000593">
    <property type="entry name" value="Predicted protein"/>
    <property type="match status" value="1"/>
</dbReference>
<feature type="active site" description="Proton acceptor" evidence="20">
    <location>
        <position position="690"/>
    </location>
</feature>
<feature type="region of interest" description="Disordered" evidence="24">
    <location>
        <begin position="178"/>
        <end position="223"/>
    </location>
</feature>
<dbReference type="InterPro" id="IPR036179">
    <property type="entry name" value="Ig-like_dom_sf"/>
</dbReference>
<dbReference type="GO" id="GO:0043235">
    <property type="term" value="C:receptor complex"/>
    <property type="evidence" value="ECO:0007669"/>
    <property type="project" value="TreeGrafter"/>
</dbReference>
<dbReference type="PROSITE" id="PS50835">
    <property type="entry name" value="IG_LIKE"/>
    <property type="match status" value="3"/>
</dbReference>
<dbReference type="FunFam" id="1.10.510.10:FF:000007">
    <property type="entry name" value="Fibroblast growth factor receptor"/>
    <property type="match status" value="1"/>
</dbReference>
<feature type="domain" description="Ig-like" evidence="27">
    <location>
        <begin position="308"/>
        <end position="411"/>
    </location>
</feature>
<dbReference type="InterPro" id="IPR050122">
    <property type="entry name" value="RTK"/>
</dbReference>
<proteinExistence type="inferred from homology"/>
<feature type="region of interest" description="Disordered" evidence="24">
    <location>
        <begin position="839"/>
        <end position="877"/>
    </location>
</feature>
<keyword evidence="9 19" id="KW-0067">ATP-binding</keyword>
<keyword evidence="16" id="KW-0393">Immunoglobulin domain</keyword>
<feature type="binding site" evidence="21">
    <location>
        <begin position="546"/>
        <end position="552"/>
    </location>
    <ligand>
        <name>ATP</name>
        <dbReference type="ChEBI" id="CHEBI:30616"/>
    </ligand>
</feature>
<evidence type="ECO:0000256" key="20">
    <source>
        <dbReference type="PIRSR" id="PIRSR000628-1"/>
    </source>
</evidence>
<keyword evidence="29" id="KW-1185">Reference proteome</keyword>
<feature type="compositionally biased region" description="Polar residues" evidence="24">
    <location>
        <begin position="64"/>
        <end position="77"/>
    </location>
</feature>
<evidence type="ECO:0000256" key="8">
    <source>
        <dbReference type="ARBA" id="ARBA00022777"/>
    </source>
</evidence>
<evidence type="ECO:0000256" key="24">
    <source>
        <dbReference type="SAM" id="MobiDB-lite"/>
    </source>
</evidence>
<dbReference type="Gene3D" id="1.10.510.10">
    <property type="entry name" value="Transferase(Phosphotransferase) domain 1"/>
    <property type="match status" value="1"/>
</dbReference>
<evidence type="ECO:0000313" key="29">
    <source>
        <dbReference type="Proteomes" id="UP000749559"/>
    </source>
</evidence>
<keyword evidence="12 19" id="KW-0829">Tyrosine-protein kinase</keyword>
<dbReference type="InterPro" id="IPR003599">
    <property type="entry name" value="Ig_sub"/>
</dbReference>
<dbReference type="EMBL" id="CAIIXF020000005">
    <property type="protein sequence ID" value="CAH1782894.1"/>
    <property type="molecule type" value="Genomic_DNA"/>
</dbReference>
<comment type="similarity">
    <text evidence="19">Belongs to the protein kinase superfamily. Tyr protein kinase family. Fibroblast growth factor receptor subfamily.</text>
</comment>
<keyword evidence="2" id="KW-0597">Phosphoprotein</keyword>
<dbReference type="InterPro" id="IPR017441">
    <property type="entry name" value="Protein_kinase_ATP_BS"/>
</dbReference>
<dbReference type="FunFam" id="2.60.40.10:FF:000020">
    <property type="entry name" value="Fibroblast growth factor receptor"/>
    <property type="match status" value="1"/>
</dbReference>
<feature type="binding site" evidence="21">
    <location>
        <position position="628"/>
    </location>
    <ligand>
        <name>ATP</name>
        <dbReference type="ChEBI" id="CHEBI:30616"/>
    </ligand>
</feature>
<evidence type="ECO:0000256" key="1">
    <source>
        <dbReference type="ARBA" id="ARBA00004167"/>
    </source>
</evidence>
<comment type="catalytic activity">
    <reaction evidence="17 19">
        <text>L-tyrosyl-[protein] + ATP = O-phospho-L-tyrosyl-[protein] + ADP + H(+)</text>
        <dbReference type="Rhea" id="RHEA:10596"/>
        <dbReference type="Rhea" id="RHEA-COMP:10136"/>
        <dbReference type="Rhea" id="RHEA-COMP:20101"/>
        <dbReference type="ChEBI" id="CHEBI:15378"/>
        <dbReference type="ChEBI" id="CHEBI:30616"/>
        <dbReference type="ChEBI" id="CHEBI:46858"/>
        <dbReference type="ChEBI" id="CHEBI:61978"/>
        <dbReference type="ChEBI" id="CHEBI:456216"/>
        <dbReference type="EC" id="2.7.10.1"/>
    </reaction>
</comment>
<dbReference type="GO" id="GO:0005886">
    <property type="term" value="C:plasma membrane"/>
    <property type="evidence" value="ECO:0007669"/>
    <property type="project" value="TreeGrafter"/>
</dbReference>
<evidence type="ECO:0000256" key="21">
    <source>
        <dbReference type="PIRSR" id="PIRSR000628-2"/>
    </source>
</evidence>
<evidence type="ECO:0000256" key="2">
    <source>
        <dbReference type="ARBA" id="ARBA00022553"/>
    </source>
</evidence>
<keyword evidence="14 19" id="KW-0675">Receptor</keyword>
<dbReference type="SMART" id="SM00408">
    <property type="entry name" value="IGc2"/>
    <property type="match status" value="3"/>
</dbReference>
<dbReference type="InterPro" id="IPR003598">
    <property type="entry name" value="Ig_sub2"/>
</dbReference>
<name>A0A8S4NMR5_OWEFU</name>
<comment type="function">
    <text evidence="18">Receptor for basic fibroblast growth factor.</text>
</comment>
<evidence type="ECO:0000256" key="15">
    <source>
        <dbReference type="ARBA" id="ARBA00023180"/>
    </source>
</evidence>
<evidence type="ECO:0000256" key="11">
    <source>
        <dbReference type="ARBA" id="ARBA00023136"/>
    </source>
</evidence>
<evidence type="ECO:0000259" key="26">
    <source>
        <dbReference type="PROSITE" id="PS50011"/>
    </source>
</evidence>
<evidence type="ECO:0000313" key="28">
    <source>
        <dbReference type="EMBL" id="CAH1782894.1"/>
    </source>
</evidence>
<evidence type="ECO:0000256" key="19">
    <source>
        <dbReference type="PIRNR" id="PIRNR000628"/>
    </source>
</evidence>
<dbReference type="PROSITE" id="PS50011">
    <property type="entry name" value="PROTEIN_KINASE_DOM"/>
    <property type="match status" value="1"/>
</dbReference>
<dbReference type="InterPro" id="IPR011009">
    <property type="entry name" value="Kinase-like_dom_sf"/>
</dbReference>
<feature type="binding site" evidence="21 23">
    <location>
        <position position="574"/>
    </location>
    <ligand>
        <name>ATP</name>
        <dbReference type="ChEBI" id="CHEBI:30616"/>
    </ligand>
</feature>
<keyword evidence="7 19" id="KW-0547">Nucleotide-binding</keyword>
<evidence type="ECO:0000256" key="10">
    <source>
        <dbReference type="ARBA" id="ARBA00022989"/>
    </source>
</evidence>
<evidence type="ECO:0000256" key="5">
    <source>
        <dbReference type="ARBA" id="ARBA00022729"/>
    </source>
</evidence>
<dbReference type="Pfam" id="PF07679">
    <property type="entry name" value="I-set"/>
    <property type="match status" value="3"/>
</dbReference>
<dbReference type="InterPro" id="IPR013098">
    <property type="entry name" value="Ig_I-set"/>
</dbReference>
<feature type="region of interest" description="Disordered" evidence="24">
    <location>
        <begin position="64"/>
        <end position="84"/>
    </location>
</feature>
<evidence type="ECO:0000256" key="16">
    <source>
        <dbReference type="ARBA" id="ARBA00023319"/>
    </source>
</evidence>
<dbReference type="PROSITE" id="PS00109">
    <property type="entry name" value="PROTEIN_KINASE_TYR"/>
    <property type="match status" value="1"/>
</dbReference>
<feature type="binding site" evidence="21">
    <location>
        <position position="708"/>
    </location>
    <ligand>
        <name>ATP</name>
        <dbReference type="ChEBI" id="CHEBI:30616"/>
    </ligand>
</feature>
<dbReference type="OrthoDB" id="5984265at2759"/>
<dbReference type="PANTHER" id="PTHR24416">
    <property type="entry name" value="TYROSINE-PROTEIN KINASE RECEPTOR"/>
    <property type="match status" value="1"/>
</dbReference>
<evidence type="ECO:0000259" key="27">
    <source>
        <dbReference type="PROSITE" id="PS50835"/>
    </source>
</evidence>
<gene>
    <name evidence="28" type="ORF">OFUS_LOCUS9293</name>
</gene>
<evidence type="ECO:0000256" key="13">
    <source>
        <dbReference type="ARBA" id="ARBA00023157"/>
    </source>
</evidence>
<dbReference type="GO" id="GO:0005007">
    <property type="term" value="F:fibroblast growth factor receptor activity"/>
    <property type="evidence" value="ECO:0007669"/>
    <property type="project" value="InterPro"/>
</dbReference>
<dbReference type="InterPro" id="IPR020635">
    <property type="entry name" value="Tyr_kinase_cat_dom"/>
</dbReference>
<feature type="domain" description="Ig-like" evidence="27">
    <location>
        <begin position="209"/>
        <end position="301"/>
    </location>
</feature>
<dbReference type="InterPro" id="IPR016248">
    <property type="entry name" value="FGF_rcpt_fam"/>
</dbReference>
<keyword evidence="5" id="KW-0732">Signal</keyword>
<dbReference type="PIRSF" id="PIRSF000628">
    <property type="entry name" value="FGFR"/>
    <property type="match status" value="1"/>
</dbReference>
<evidence type="ECO:0000256" key="22">
    <source>
        <dbReference type="PIRSR" id="PIRSR000628-3"/>
    </source>
</evidence>
<evidence type="ECO:0000256" key="3">
    <source>
        <dbReference type="ARBA" id="ARBA00022679"/>
    </source>
</evidence>
<dbReference type="PANTHER" id="PTHR24416:SF550">
    <property type="entry name" value="FIBROBLAST GROWTH FACTOR RECEPTOR HOMOLOG 1-RELATED"/>
    <property type="match status" value="1"/>
</dbReference>
<feature type="binding site" evidence="21">
    <location>
        <begin position="622"/>
        <end position="624"/>
    </location>
    <ligand>
        <name>ATP</name>
        <dbReference type="ChEBI" id="CHEBI:30616"/>
    </ligand>
</feature>
<evidence type="ECO:0000256" key="18">
    <source>
        <dbReference type="ARBA" id="ARBA00056965"/>
    </source>
</evidence>
<dbReference type="GO" id="GO:0008284">
    <property type="term" value="P:positive regulation of cell population proliferation"/>
    <property type="evidence" value="ECO:0007669"/>
    <property type="project" value="InterPro"/>
</dbReference>
<dbReference type="InterPro" id="IPR000719">
    <property type="entry name" value="Prot_kinase_dom"/>
</dbReference>
<dbReference type="AlphaFoldDB" id="A0A8S4NMR5"/>
<reference evidence="28" key="1">
    <citation type="submission" date="2022-03" db="EMBL/GenBank/DDBJ databases">
        <authorList>
            <person name="Martin C."/>
        </authorList>
    </citation>
    <scope>NUCLEOTIDE SEQUENCE</scope>
</reference>
<dbReference type="Proteomes" id="UP000749559">
    <property type="component" value="Unassembled WGS sequence"/>
</dbReference>
<evidence type="ECO:0000256" key="17">
    <source>
        <dbReference type="ARBA" id="ARBA00051243"/>
    </source>
</evidence>
<keyword evidence="13 22" id="KW-1015">Disulfide bond</keyword>
<evidence type="ECO:0000256" key="7">
    <source>
        <dbReference type="ARBA" id="ARBA00022741"/>
    </source>
</evidence>
<dbReference type="SMART" id="SM00219">
    <property type="entry name" value="TyrKc"/>
    <property type="match status" value="1"/>
</dbReference>
<dbReference type="Gene3D" id="2.60.40.10">
    <property type="entry name" value="Immunoglobulins"/>
    <property type="match status" value="3"/>
</dbReference>
<feature type="transmembrane region" description="Helical" evidence="25">
    <location>
        <begin position="40"/>
        <end position="58"/>
    </location>
</feature>
<feature type="domain" description="Protein kinase" evidence="26">
    <location>
        <begin position="540"/>
        <end position="834"/>
    </location>
</feature>
<organism evidence="28 29">
    <name type="scientific">Owenia fusiformis</name>
    <name type="common">Polychaete worm</name>
    <dbReference type="NCBI Taxonomy" id="6347"/>
    <lineage>
        <taxon>Eukaryota</taxon>
        <taxon>Metazoa</taxon>
        <taxon>Spiralia</taxon>
        <taxon>Lophotrochozoa</taxon>
        <taxon>Annelida</taxon>
        <taxon>Polychaeta</taxon>
        <taxon>Sedentaria</taxon>
        <taxon>Canalipalpata</taxon>
        <taxon>Sabellida</taxon>
        <taxon>Oweniida</taxon>
        <taxon>Oweniidae</taxon>
        <taxon>Owenia</taxon>
    </lineage>
</organism>
<dbReference type="SMART" id="SM00409">
    <property type="entry name" value="IG"/>
    <property type="match status" value="3"/>
</dbReference>
<evidence type="ECO:0000256" key="4">
    <source>
        <dbReference type="ARBA" id="ARBA00022692"/>
    </source>
</evidence>
<dbReference type="Gene3D" id="3.30.200.20">
    <property type="entry name" value="Phosphorylase Kinase, domain 1"/>
    <property type="match status" value="1"/>
</dbReference>
<feature type="disulfide bond" evidence="22">
    <location>
        <begin position="107"/>
        <end position="155"/>
    </location>
</feature>
<feature type="domain" description="Ig-like" evidence="27">
    <location>
        <begin position="83"/>
        <end position="173"/>
    </location>
</feature>
<keyword evidence="11 19" id="KW-0472">Membrane</keyword>
<accession>A0A8S4NMR5</accession>
<dbReference type="SUPFAM" id="SSF48726">
    <property type="entry name" value="Immunoglobulin"/>
    <property type="match status" value="3"/>
</dbReference>
<dbReference type="PRINTS" id="PR00109">
    <property type="entry name" value="TYRKINASE"/>
</dbReference>
<dbReference type="EC" id="2.7.10.1" evidence="19"/>
<keyword evidence="10 25" id="KW-1133">Transmembrane helix</keyword>
<dbReference type="InterPro" id="IPR008266">
    <property type="entry name" value="Tyr_kinase_AS"/>
</dbReference>
<dbReference type="GO" id="GO:0005524">
    <property type="term" value="F:ATP binding"/>
    <property type="evidence" value="ECO:0007669"/>
    <property type="project" value="UniProtKB-UniRule"/>
</dbReference>
<dbReference type="SUPFAM" id="SSF56112">
    <property type="entry name" value="Protein kinase-like (PK-like)"/>
    <property type="match status" value="1"/>
</dbReference>
<sequence>MQIFKQHYNSLKSKIITSPHVGTLHEPWITSTNQHATMKVHILLLGFYLLSTVAAIYAQRSEENNVTNNTKSPTLPNNDAGKPRFKRPKRLLALRHVHESRGLSLSCAAYGQEPMKTEWFKDDQPLAQNTRIQIRKTRIILQNISAEADIGNYTCIVSNSLGEIRHTTNVVLSGVDEEEEIGELEEEDVEPEEEEEEEVPTIPTDAGKPRFKKPKKMVTGKAVPQGNSMTLSCAAWGQEPLNITWKKNNKPLSLTRVGGVQIKKFRLTLENVSPETDIGNYTCIVSNALGKISHTTNVVISAVHPHKPYFHETPKNLTVYVGQTAKFTAKSHSKPRPAINWVKHFKVNGSYFYDGDKPHIYIIGTSKVSNHMNVTNPQELIIENVTMADAGWYSCILGNSQGWIHASAWLTVLEGPPPTTASESRPYLSAHNPNLSLVVPIAAAMGSLFLMAVFGGIGCYCCKRRFDKQQSRPIKKRVVLMRQNDLYPNYFKDSGNSMTPLVPRVIIRKDHRNRLSSELTTVSEYQIPVDPAWEFPREKLSLGRILGEGAFGIVRQGEAVGIGGKTTTTTVAIKSLKHDATDHEVTDLIREMEVMKVIGRHINIINLLGCCTQDGPLYVIVEFAPNGNLRDFLRSRRPPNSGYEKPMISQWQEQVSIDAKPLLHKDLLSFAYQIARGMEYLGSKLCIHRDLAARNVLVTEDYVLKIADFGLTRNIQNIDYYKKTTDGRLPVKWMAPEALFDKKYTSKSDVWSYGVLLWEIFTLGGNPYPSVPVEDLFKLLREGHRMEKPPYCSLEVFNIMLDCWAQQPGYRPTFSDLVENLDRILTLSVPEEYLDLHEPLSHETQEPLESPLSTYSDSQYSSMSVGSSTSSSHESTV</sequence>
<comment type="subcellular location">
    <subcellularLocation>
        <location evidence="1">Membrane</location>
        <topology evidence="1">Single-pass membrane protein</topology>
    </subcellularLocation>
</comment>
<dbReference type="Pfam" id="PF07714">
    <property type="entry name" value="PK_Tyr_Ser-Thr"/>
    <property type="match status" value="1"/>
</dbReference>
<keyword evidence="6" id="KW-0677">Repeat</keyword>
<feature type="binding site" evidence="21">
    <location>
        <position position="694"/>
    </location>
    <ligand>
        <name>ATP</name>
        <dbReference type="ChEBI" id="CHEBI:30616"/>
    </ligand>
</feature>
<feature type="compositionally biased region" description="Acidic residues" evidence="24">
    <location>
        <begin position="178"/>
        <end position="199"/>
    </location>
</feature>
<feature type="disulfide bond" evidence="22">
    <location>
        <begin position="233"/>
        <end position="283"/>
    </location>
</feature>
<keyword evidence="4 25" id="KW-0812">Transmembrane</keyword>
<keyword evidence="15" id="KW-0325">Glycoprotein</keyword>
<dbReference type="InterPro" id="IPR007110">
    <property type="entry name" value="Ig-like_dom"/>
</dbReference>
<dbReference type="PROSITE" id="PS00107">
    <property type="entry name" value="PROTEIN_KINASE_ATP"/>
    <property type="match status" value="1"/>
</dbReference>
<evidence type="ECO:0000256" key="6">
    <source>
        <dbReference type="ARBA" id="ARBA00022737"/>
    </source>
</evidence>
<comment type="caution">
    <text evidence="28">The sequence shown here is derived from an EMBL/GenBank/DDBJ whole genome shotgun (WGS) entry which is preliminary data.</text>
</comment>
<feature type="compositionally biased region" description="Basic residues" evidence="24">
    <location>
        <begin position="209"/>
        <end position="218"/>
    </location>
</feature>
<dbReference type="InterPro" id="IPR001245">
    <property type="entry name" value="Ser-Thr/Tyr_kinase_cat_dom"/>
</dbReference>
<keyword evidence="3 19" id="KW-0808">Transferase</keyword>
<evidence type="ECO:0000256" key="14">
    <source>
        <dbReference type="ARBA" id="ARBA00023170"/>
    </source>
</evidence>
<dbReference type="InterPro" id="IPR013783">
    <property type="entry name" value="Ig-like_fold"/>
</dbReference>
<feature type="compositionally biased region" description="Low complexity" evidence="24">
    <location>
        <begin position="850"/>
        <end position="877"/>
    </location>
</feature>
<evidence type="ECO:0000256" key="23">
    <source>
        <dbReference type="PROSITE-ProRule" id="PRU10141"/>
    </source>
</evidence>
<evidence type="ECO:0000256" key="9">
    <source>
        <dbReference type="ARBA" id="ARBA00022840"/>
    </source>
</evidence>
<protein>
    <recommendedName>
        <fullName evidence="19">Fibroblast growth factor receptor</fullName>
        <ecNumber evidence="19">2.7.10.1</ecNumber>
    </recommendedName>
</protein>